<dbReference type="OrthoDB" id="2290647at2759"/>
<dbReference type="Proteomes" id="UP000093000">
    <property type="component" value="Unassembled WGS sequence"/>
</dbReference>
<organism evidence="2 3">
    <name type="scientific">Choanephora cucurbitarum</name>
    <dbReference type="NCBI Taxonomy" id="101091"/>
    <lineage>
        <taxon>Eukaryota</taxon>
        <taxon>Fungi</taxon>
        <taxon>Fungi incertae sedis</taxon>
        <taxon>Mucoromycota</taxon>
        <taxon>Mucoromycotina</taxon>
        <taxon>Mucoromycetes</taxon>
        <taxon>Mucorales</taxon>
        <taxon>Mucorineae</taxon>
        <taxon>Choanephoraceae</taxon>
        <taxon>Choanephoroideae</taxon>
        <taxon>Choanephora</taxon>
    </lineage>
</organism>
<evidence type="ECO:0000256" key="1">
    <source>
        <dbReference type="SAM" id="MobiDB-lite"/>
    </source>
</evidence>
<keyword evidence="3" id="KW-1185">Reference proteome</keyword>
<dbReference type="InParanoid" id="A0A1C7NLC0"/>
<evidence type="ECO:0000313" key="2">
    <source>
        <dbReference type="EMBL" id="OBZ89951.1"/>
    </source>
</evidence>
<feature type="compositionally biased region" description="Low complexity" evidence="1">
    <location>
        <begin position="196"/>
        <end position="216"/>
    </location>
</feature>
<feature type="compositionally biased region" description="Polar residues" evidence="1">
    <location>
        <begin position="280"/>
        <end position="305"/>
    </location>
</feature>
<feature type="compositionally biased region" description="Polar residues" evidence="1">
    <location>
        <begin position="255"/>
        <end position="264"/>
    </location>
</feature>
<name>A0A1C7NLC0_9FUNG</name>
<protein>
    <submittedName>
        <fullName evidence="2">Uncharacterized protein</fullName>
    </submittedName>
</protein>
<dbReference type="AlphaFoldDB" id="A0A1C7NLC0"/>
<feature type="compositionally biased region" description="Polar residues" evidence="1">
    <location>
        <begin position="178"/>
        <end position="187"/>
    </location>
</feature>
<proteinExistence type="predicted"/>
<gene>
    <name evidence="2" type="ORF">A0J61_01993</name>
</gene>
<evidence type="ECO:0000313" key="3">
    <source>
        <dbReference type="Proteomes" id="UP000093000"/>
    </source>
</evidence>
<reference evidence="2 3" key="1">
    <citation type="submission" date="2016-03" db="EMBL/GenBank/DDBJ databases">
        <title>Choanephora cucurbitarum.</title>
        <authorList>
            <person name="Min B."/>
            <person name="Park H."/>
            <person name="Park J.-H."/>
            <person name="Shin H.-D."/>
            <person name="Choi I.-G."/>
        </authorList>
    </citation>
    <scope>NUCLEOTIDE SEQUENCE [LARGE SCALE GENOMIC DNA]</scope>
    <source>
        <strain evidence="2 3">KUS-F28377</strain>
    </source>
</reference>
<sequence length="384" mass="42198">MADQDSYLSCHDNVQDWLMDIPDYPDNCLHVQLDSSKTRQRPCSIASISSEDSISLDELINANFTTNMADETDLTELAALELDDSKEEFWKVDNYSNHFIPAQFSGKKEPSYHGSNRSNYDVNHFDIAVNEHEFMSKLNLSDNTPFYDYHVGVKSSRLQSPKGHSKWDRSNSFNSELSLHSQSTATRGSRPPIHLSASTSTSSSSTASSSVTSRSAPLDQKSVTLARRKSSFIHPEGQPDARPPPRPSQLAKRASSMSVHNALSPSPLAKPGNAPPMPQRTKSTIVTNKTNPQHGSISRLSQLSRRASHIPAPSSRSNSSLGMTSMFASQSKQIRPRETTIRPQTSLDFPNPSASTVRLSRTASLIGVPTPSKSTAGLRRFGLK</sequence>
<feature type="region of interest" description="Disordered" evidence="1">
    <location>
        <begin position="178"/>
        <end position="322"/>
    </location>
</feature>
<comment type="caution">
    <text evidence="2">The sequence shown here is derived from an EMBL/GenBank/DDBJ whole genome shotgun (WGS) entry which is preliminary data.</text>
</comment>
<accession>A0A1C7NLC0</accession>
<dbReference type="EMBL" id="LUGH01000070">
    <property type="protein sequence ID" value="OBZ89951.1"/>
    <property type="molecule type" value="Genomic_DNA"/>
</dbReference>
<dbReference type="STRING" id="101091.A0A1C7NLC0"/>